<reference evidence="2 3" key="1">
    <citation type="submission" date="2019-12" db="EMBL/GenBank/DDBJ databases">
        <title>Sporaefaciens musculi gen. nov., sp. nov., a novel bacterium isolated from the caecum of an obese mouse.</title>
        <authorList>
            <person name="Rasmussen T.S."/>
            <person name="Streidl T."/>
            <person name="Hitch T.C.A."/>
            <person name="Wortmann E."/>
            <person name="Deptula P."/>
            <person name="Hansen M."/>
            <person name="Nielsen D.S."/>
            <person name="Clavel T."/>
            <person name="Vogensen F.K."/>
        </authorList>
    </citation>
    <scope>NUCLEOTIDE SEQUENCE [LARGE SCALE GENOMIC DNA]</scope>
    <source>
        <strain evidence="2 3">WCA-9-b2</strain>
    </source>
</reference>
<dbReference type="Proteomes" id="UP000460412">
    <property type="component" value="Unassembled WGS sequence"/>
</dbReference>
<dbReference type="PANTHER" id="PTHR39341">
    <property type="entry name" value="BSL7085 PROTEIN"/>
    <property type="match status" value="1"/>
</dbReference>
<dbReference type="PANTHER" id="PTHR39341:SF1">
    <property type="entry name" value="DUF1858 DOMAIN-CONTAINING PROTEIN"/>
    <property type="match status" value="1"/>
</dbReference>
<proteinExistence type="predicted"/>
<comment type="caution">
    <text evidence="2">The sequence shown here is derived from an EMBL/GenBank/DDBJ whole genome shotgun (WGS) entry which is preliminary data.</text>
</comment>
<dbReference type="InterPro" id="IPR015077">
    <property type="entry name" value="DUF1858"/>
</dbReference>
<gene>
    <name evidence="2" type="ORF">GN277_01995</name>
</gene>
<evidence type="ECO:0000313" key="2">
    <source>
        <dbReference type="EMBL" id="MXP74235.1"/>
    </source>
</evidence>
<dbReference type="Gene3D" id="1.10.3910.10">
    <property type="entry name" value="SP0561-like"/>
    <property type="match status" value="1"/>
</dbReference>
<dbReference type="AlphaFoldDB" id="A0A7X3MD55"/>
<dbReference type="Pfam" id="PF08984">
    <property type="entry name" value="DUF1858"/>
    <property type="match status" value="1"/>
</dbReference>
<organism evidence="2 3">
    <name type="scientific">Sporofaciens musculi</name>
    <dbReference type="NCBI Taxonomy" id="2681861"/>
    <lineage>
        <taxon>Bacteria</taxon>
        <taxon>Bacillati</taxon>
        <taxon>Bacillota</taxon>
        <taxon>Clostridia</taxon>
        <taxon>Lachnospirales</taxon>
        <taxon>Lachnospiraceae</taxon>
        <taxon>Sporofaciens</taxon>
    </lineage>
</organism>
<feature type="domain" description="DUF1858" evidence="1">
    <location>
        <begin position="4"/>
        <end position="61"/>
    </location>
</feature>
<evidence type="ECO:0000259" key="1">
    <source>
        <dbReference type="Pfam" id="PF08984"/>
    </source>
</evidence>
<name>A0A7X3MD55_9FIRM</name>
<protein>
    <submittedName>
        <fullName evidence="2">DUF1858 domain-containing protein</fullName>
    </submittedName>
</protein>
<sequence>MGQISKDMTFGQLLEQYYEKCPKIVEVLMEAGMGCIGCPHSQMESIEEGAMGHGIDPDLLVEKLNATIQAAG</sequence>
<dbReference type="InterPro" id="IPR038062">
    <property type="entry name" value="ScdA-like_N_sf"/>
</dbReference>
<evidence type="ECO:0000313" key="3">
    <source>
        <dbReference type="Proteomes" id="UP000460412"/>
    </source>
</evidence>
<dbReference type="InterPro" id="IPR023883">
    <property type="entry name" value="CHP03980_redox-disulphide"/>
</dbReference>
<dbReference type="RefSeq" id="WP_159749366.1">
    <property type="nucleotide sequence ID" value="NZ_CASZNZ010000196.1"/>
</dbReference>
<dbReference type="SUPFAM" id="SSF140683">
    <property type="entry name" value="SP0561-like"/>
    <property type="match status" value="1"/>
</dbReference>
<dbReference type="NCBIfam" id="TIGR03980">
    <property type="entry name" value="prismane_assoc"/>
    <property type="match status" value="1"/>
</dbReference>
<accession>A0A7X3MD55</accession>
<dbReference type="EMBL" id="WUQX01000001">
    <property type="protein sequence ID" value="MXP74235.1"/>
    <property type="molecule type" value="Genomic_DNA"/>
</dbReference>
<keyword evidence="3" id="KW-1185">Reference proteome</keyword>